<comment type="caution">
    <text evidence="1">The sequence shown here is derived from an EMBL/GenBank/DDBJ whole genome shotgun (WGS) entry which is preliminary data.</text>
</comment>
<name>A0ABT4PLY0_9MYCO</name>
<gene>
    <name evidence="1" type="ORF">O6P37_01745</name>
</gene>
<dbReference type="Proteomes" id="UP001142153">
    <property type="component" value="Unassembled WGS sequence"/>
</dbReference>
<accession>A0ABT4PLY0</accession>
<reference evidence="1" key="1">
    <citation type="submission" date="2022-12" db="EMBL/GenBank/DDBJ databases">
        <authorList>
            <person name="Deng Y."/>
            <person name="Zhang Y.-Q."/>
        </authorList>
    </citation>
    <scope>NUCLEOTIDE SEQUENCE</scope>
    <source>
        <strain evidence="1">CPCC 205372</strain>
    </source>
</reference>
<evidence type="ECO:0000313" key="1">
    <source>
        <dbReference type="EMBL" id="MCZ8377578.1"/>
    </source>
</evidence>
<sequence>MSPQPLPFDHDDASDLPIFIREWRDTVDRQLQRLDEGHASDANLLIVAAHQLQLACRAYAVDDSKGDLTRLVDDFAATHPHLPELRNFIVHFDEYYRGQGRHPQARGRRVFRYSYGRSAGEWELAFGLYPESHCRVDALGRDAVAMADQVLALPPDIDGWINRMMRRRR</sequence>
<proteinExistence type="predicted"/>
<evidence type="ECO:0000313" key="2">
    <source>
        <dbReference type="Proteomes" id="UP001142153"/>
    </source>
</evidence>
<dbReference type="RefSeq" id="WP_269892449.1">
    <property type="nucleotide sequence ID" value="NZ_JAPZPY010000001.1"/>
</dbReference>
<dbReference type="EMBL" id="JAPZPY010000001">
    <property type="protein sequence ID" value="MCZ8377578.1"/>
    <property type="molecule type" value="Genomic_DNA"/>
</dbReference>
<keyword evidence="2" id="KW-1185">Reference proteome</keyword>
<organism evidence="1 2">
    <name type="scientific">Mycobacterium hippophais</name>
    <dbReference type="NCBI Taxonomy" id="3016340"/>
    <lineage>
        <taxon>Bacteria</taxon>
        <taxon>Bacillati</taxon>
        <taxon>Actinomycetota</taxon>
        <taxon>Actinomycetes</taxon>
        <taxon>Mycobacteriales</taxon>
        <taxon>Mycobacteriaceae</taxon>
        <taxon>Mycobacterium</taxon>
    </lineage>
</organism>
<protein>
    <submittedName>
        <fullName evidence="1">Uncharacterized protein</fullName>
    </submittedName>
</protein>